<dbReference type="InterPro" id="IPR036922">
    <property type="entry name" value="Rieske_2Fe-2S_sf"/>
</dbReference>
<dbReference type="AlphaFoldDB" id="A0A385Z2R0"/>
<dbReference type="GO" id="GO:0046872">
    <property type="term" value="F:metal ion binding"/>
    <property type="evidence" value="ECO:0007669"/>
    <property type="project" value="UniProtKB-KW"/>
</dbReference>
<organism evidence="10 11">
    <name type="scientific">Pseudomonas cavernae</name>
    <dbReference type="NCBI Taxonomy" id="2320867"/>
    <lineage>
        <taxon>Bacteria</taxon>
        <taxon>Pseudomonadati</taxon>
        <taxon>Pseudomonadota</taxon>
        <taxon>Gammaproteobacteria</taxon>
        <taxon>Pseudomonadales</taxon>
        <taxon>Pseudomonadaceae</taxon>
        <taxon>Pseudomonas</taxon>
    </lineage>
</organism>
<keyword evidence="11" id="KW-1185">Reference proteome</keyword>
<dbReference type="SUPFAM" id="SSF50022">
    <property type="entry name" value="ISP domain"/>
    <property type="match status" value="1"/>
</dbReference>
<keyword evidence="3" id="KW-0479">Metal-binding</keyword>
<evidence type="ECO:0000256" key="6">
    <source>
        <dbReference type="ARBA" id="ARBA00023004"/>
    </source>
</evidence>
<dbReference type="CDD" id="cd03528">
    <property type="entry name" value="Rieske_RO_ferredoxin"/>
    <property type="match status" value="1"/>
</dbReference>
<dbReference type="Gene3D" id="2.102.10.10">
    <property type="entry name" value="Rieske [2Fe-2S] iron-sulphur domain"/>
    <property type="match status" value="1"/>
</dbReference>
<dbReference type="Proteomes" id="UP000265560">
    <property type="component" value="Chromosome"/>
</dbReference>
<dbReference type="InterPro" id="IPR017941">
    <property type="entry name" value="Rieske_2Fe-2S"/>
</dbReference>
<dbReference type="PROSITE" id="PS51296">
    <property type="entry name" value="RIESKE"/>
    <property type="match status" value="1"/>
</dbReference>
<keyword evidence="7" id="KW-0411">Iron-sulfur</keyword>
<proteinExistence type="inferred from homology"/>
<dbReference type="EMBL" id="CP032419">
    <property type="protein sequence ID" value="AYC32780.1"/>
    <property type="molecule type" value="Genomic_DNA"/>
</dbReference>
<dbReference type="GO" id="GO:0051537">
    <property type="term" value="F:2 iron, 2 sulfur cluster binding"/>
    <property type="evidence" value="ECO:0007669"/>
    <property type="project" value="UniProtKB-KW"/>
</dbReference>
<evidence type="ECO:0000313" key="11">
    <source>
        <dbReference type="Proteomes" id="UP000265560"/>
    </source>
</evidence>
<dbReference type="PANTHER" id="PTHR21496:SF23">
    <property type="entry name" value="3-PHENYLPROPIONATE_CINNAMIC ACID DIOXYGENASE FERREDOXIN SUBUNIT"/>
    <property type="match status" value="1"/>
</dbReference>
<evidence type="ECO:0000256" key="1">
    <source>
        <dbReference type="ARBA" id="ARBA00022448"/>
    </source>
</evidence>
<reference evidence="11" key="1">
    <citation type="submission" date="2018-09" db="EMBL/GenBank/DDBJ databases">
        <authorList>
            <person name="Zhu H."/>
        </authorList>
    </citation>
    <scope>NUCLEOTIDE SEQUENCE [LARGE SCALE GENOMIC DNA]</scope>
    <source>
        <strain evidence="11">K2W31S-8</strain>
    </source>
</reference>
<evidence type="ECO:0000256" key="7">
    <source>
        <dbReference type="ARBA" id="ARBA00023014"/>
    </source>
</evidence>
<dbReference type="KEGG" id="pcav:D3880_10465"/>
<keyword evidence="2" id="KW-0001">2Fe-2S</keyword>
<keyword evidence="4" id="KW-0058">Aromatic hydrocarbons catabolism</keyword>
<dbReference type="RefSeq" id="WP_119893400.1">
    <property type="nucleotide sequence ID" value="NZ_CP032419.1"/>
</dbReference>
<keyword evidence="1" id="KW-0813">Transport</keyword>
<protein>
    <submittedName>
        <fullName evidence="10">Non-heme iron oxygenase ferredoxin subunit</fullName>
    </submittedName>
</protein>
<feature type="domain" description="Rieske" evidence="9">
    <location>
        <begin position="5"/>
        <end position="99"/>
    </location>
</feature>
<evidence type="ECO:0000256" key="2">
    <source>
        <dbReference type="ARBA" id="ARBA00022714"/>
    </source>
</evidence>
<keyword evidence="5" id="KW-0249">Electron transport</keyword>
<evidence type="ECO:0000313" key="10">
    <source>
        <dbReference type="EMBL" id="AYC32780.1"/>
    </source>
</evidence>
<gene>
    <name evidence="10" type="ORF">D3880_10465</name>
</gene>
<evidence type="ECO:0000256" key="3">
    <source>
        <dbReference type="ARBA" id="ARBA00022723"/>
    </source>
</evidence>
<sequence>MSEFVRVARVGDIKPGSGKTVYLGATPVALFNVAGQYFAIHNSCPHEDGPLGEGTLCGCVVTCPVHAYEFDVTNGECLTESAYRVEQFEVRVEGDDILLRPSAEG</sequence>
<dbReference type="OrthoDB" id="9800167at2"/>
<comment type="similarity">
    <text evidence="8">Belongs to the bacterial ring-hydroxylating dioxygenase ferredoxin component family.</text>
</comment>
<evidence type="ECO:0000256" key="5">
    <source>
        <dbReference type="ARBA" id="ARBA00022982"/>
    </source>
</evidence>
<name>A0A385Z2R0_9PSED</name>
<evidence type="ECO:0000256" key="8">
    <source>
        <dbReference type="ARBA" id="ARBA00038001"/>
    </source>
</evidence>
<dbReference type="Pfam" id="PF00355">
    <property type="entry name" value="Rieske"/>
    <property type="match status" value="1"/>
</dbReference>
<keyword evidence="6" id="KW-0408">Iron</keyword>
<evidence type="ECO:0000256" key="4">
    <source>
        <dbReference type="ARBA" id="ARBA00022797"/>
    </source>
</evidence>
<evidence type="ECO:0000259" key="9">
    <source>
        <dbReference type="PROSITE" id="PS51296"/>
    </source>
</evidence>
<accession>A0A385Z2R0</accession>
<dbReference type="PANTHER" id="PTHR21496">
    <property type="entry name" value="FERREDOXIN-RELATED"/>
    <property type="match status" value="1"/>
</dbReference>